<keyword evidence="6" id="KW-0812">Transmembrane</keyword>
<evidence type="ECO:0000256" key="5">
    <source>
        <dbReference type="SAM" id="MobiDB-lite"/>
    </source>
</evidence>
<protein>
    <recommendedName>
        <fullName evidence="9">Diacylglycerol kinase (ATP)</fullName>
    </recommendedName>
</protein>
<gene>
    <name evidence="7" type="ORF">GTK09_13720</name>
</gene>
<feature type="binding site" evidence="3">
    <location>
        <position position="138"/>
    </location>
    <ligand>
        <name>ATP</name>
        <dbReference type="ChEBI" id="CHEBI:30616"/>
    </ligand>
</feature>
<evidence type="ECO:0008006" key="9">
    <source>
        <dbReference type="Google" id="ProtNLM"/>
    </source>
</evidence>
<dbReference type="Pfam" id="PF01219">
    <property type="entry name" value="DAGK_prokar"/>
    <property type="match status" value="1"/>
</dbReference>
<evidence type="ECO:0000313" key="7">
    <source>
        <dbReference type="EMBL" id="NDW05482.1"/>
    </source>
</evidence>
<feature type="transmembrane region" description="Helical" evidence="6">
    <location>
        <begin position="158"/>
        <end position="177"/>
    </location>
</feature>
<proteinExistence type="predicted"/>
<dbReference type="GO" id="GO:0046872">
    <property type="term" value="F:metal ion binding"/>
    <property type="evidence" value="ECO:0007669"/>
    <property type="project" value="UniProtKB-KW"/>
</dbReference>
<feature type="active site" description="Proton acceptor" evidence="1">
    <location>
        <position position="131"/>
    </location>
</feature>
<comment type="cofactor">
    <cofactor evidence="4">
        <name>Mg(2+)</name>
        <dbReference type="ChEBI" id="CHEBI:18420"/>
    </cofactor>
    <text evidence="4">Mn(2+), Zn(2+), Cd(2+) and Co(2+) support activity to lesser extents.</text>
</comment>
<dbReference type="InterPro" id="IPR036945">
    <property type="entry name" value="DAGK_sf"/>
</dbReference>
<evidence type="ECO:0000256" key="4">
    <source>
        <dbReference type="PIRSR" id="PIRSR600829-4"/>
    </source>
</evidence>
<evidence type="ECO:0000256" key="1">
    <source>
        <dbReference type="PIRSR" id="PIRSR600829-1"/>
    </source>
</evidence>
<feature type="binding site" evidence="2">
    <location>
        <position position="131"/>
    </location>
    <ligand>
        <name>substrate</name>
    </ligand>
</feature>
<keyword evidence="3" id="KW-0067">ATP-binding</keyword>
<feature type="region of interest" description="Disordered" evidence="5">
    <location>
        <begin position="1"/>
        <end position="23"/>
    </location>
</feature>
<keyword evidence="6" id="KW-1133">Transmembrane helix</keyword>
<dbReference type="AlphaFoldDB" id="A0A6N9T4H6"/>
<evidence type="ECO:0000256" key="3">
    <source>
        <dbReference type="PIRSR" id="PIRSR600829-3"/>
    </source>
</evidence>
<evidence type="ECO:0000313" key="8">
    <source>
        <dbReference type="Proteomes" id="UP000469011"/>
    </source>
</evidence>
<feature type="binding site" evidence="4">
    <location>
        <position position="138"/>
    </location>
    <ligand>
        <name>a divalent metal cation</name>
        <dbReference type="ChEBI" id="CHEBI:60240"/>
    </ligand>
</feature>
<dbReference type="GO" id="GO:0016301">
    <property type="term" value="F:kinase activity"/>
    <property type="evidence" value="ECO:0007669"/>
    <property type="project" value="InterPro"/>
</dbReference>
<sequence>MRLVDQKPMWPPRPTPGSGDFNQHRFRKQASLVGRVRLRVDDGIDGVLAKELQGFIGRGGGLRSVPMRTACSRSTGSPSGSVMQNSMRFSAMRQHELVGGGLVISTDRAIGVSALFIAGQRLAIAMLLAAEALNAAIEKIVDRLSPERSSFARDSQDLCLAAMLFLIIANGIFVAIASKSAWA</sequence>
<keyword evidence="3" id="KW-0547">Nucleotide-binding</keyword>
<comment type="caution">
    <text evidence="7">The sequence shown here is derived from an EMBL/GenBank/DDBJ whole genome shotgun (WGS) entry which is preliminary data.</text>
</comment>
<name>A0A6N9T4H6_9HYPH</name>
<organism evidence="7 8">
    <name type="scientific">Jiella pacifica</name>
    <dbReference type="NCBI Taxonomy" id="2696469"/>
    <lineage>
        <taxon>Bacteria</taxon>
        <taxon>Pseudomonadati</taxon>
        <taxon>Pseudomonadota</taxon>
        <taxon>Alphaproteobacteria</taxon>
        <taxon>Hyphomicrobiales</taxon>
        <taxon>Aurantimonadaceae</taxon>
        <taxon>Jiella</taxon>
    </lineage>
</organism>
<evidence type="ECO:0000256" key="6">
    <source>
        <dbReference type="SAM" id="Phobius"/>
    </source>
</evidence>
<keyword evidence="4" id="KW-0460">Magnesium</keyword>
<keyword evidence="6" id="KW-0472">Membrane</keyword>
<keyword evidence="8" id="KW-1185">Reference proteome</keyword>
<dbReference type="RefSeq" id="WP_163463735.1">
    <property type="nucleotide sequence ID" value="NZ_JAAAMG010000010.1"/>
</dbReference>
<dbReference type="GO" id="GO:0008654">
    <property type="term" value="P:phospholipid biosynthetic process"/>
    <property type="evidence" value="ECO:0007669"/>
    <property type="project" value="InterPro"/>
</dbReference>
<dbReference type="Proteomes" id="UP000469011">
    <property type="component" value="Unassembled WGS sequence"/>
</dbReference>
<dbReference type="GO" id="GO:0005524">
    <property type="term" value="F:ATP binding"/>
    <property type="evidence" value="ECO:0007669"/>
    <property type="project" value="UniProtKB-KW"/>
</dbReference>
<keyword evidence="4" id="KW-0479">Metal-binding</keyword>
<dbReference type="InterPro" id="IPR000829">
    <property type="entry name" value="DAGK"/>
</dbReference>
<dbReference type="EMBL" id="JAAAMG010000010">
    <property type="protein sequence ID" value="NDW05482.1"/>
    <property type="molecule type" value="Genomic_DNA"/>
</dbReference>
<accession>A0A6N9T4H6</accession>
<reference evidence="7 8" key="1">
    <citation type="submission" date="2020-01" db="EMBL/GenBank/DDBJ databases">
        <title>Jiella pacifica sp. nov.</title>
        <authorList>
            <person name="Xue Z."/>
            <person name="Zhu S."/>
            <person name="Chen J."/>
            <person name="Yang J."/>
        </authorList>
    </citation>
    <scope>NUCLEOTIDE SEQUENCE [LARGE SCALE GENOMIC DNA]</scope>
    <source>
        <strain evidence="7 8">40Bstr34</strain>
    </source>
</reference>
<evidence type="ECO:0000256" key="2">
    <source>
        <dbReference type="PIRSR" id="PIRSR600829-2"/>
    </source>
</evidence>
<dbReference type="Gene3D" id="1.10.287.3610">
    <property type="match status" value="1"/>
</dbReference>
<dbReference type="GO" id="GO:0016020">
    <property type="term" value="C:membrane"/>
    <property type="evidence" value="ECO:0007669"/>
    <property type="project" value="InterPro"/>
</dbReference>